<dbReference type="InterPro" id="IPR013525">
    <property type="entry name" value="ABC2_TM"/>
</dbReference>
<keyword evidence="2 5" id="KW-0812">Transmembrane</keyword>
<dbReference type="RefSeq" id="WP_166153143.1">
    <property type="nucleotide sequence ID" value="NZ_JAAOIW010000009.1"/>
</dbReference>
<evidence type="ECO:0000256" key="5">
    <source>
        <dbReference type="SAM" id="Phobius"/>
    </source>
</evidence>
<protein>
    <submittedName>
        <fullName evidence="7">ABC transporter permease</fullName>
    </submittedName>
</protein>
<accession>A0ABX0JBD1</accession>
<dbReference type="Proteomes" id="UP001165962">
    <property type="component" value="Unassembled WGS sequence"/>
</dbReference>
<evidence type="ECO:0000313" key="7">
    <source>
        <dbReference type="EMBL" id="NHN32853.1"/>
    </source>
</evidence>
<keyword evidence="8" id="KW-1185">Reference proteome</keyword>
<organism evidence="7 8">
    <name type="scientific">Paenibacillus agricola</name>
    <dbReference type="NCBI Taxonomy" id="2716264"/>
    <lineage>
        <taxon>Bacteria</taxon>
        <taxon>Bacillati</taxon>
        <taxon>Bacillota</taxon>
        <taxon>Bacilli</taxon>
        <taxon>Bacillales</taxon>
        <taxon>Paenibacillaceae</taxon>
        <taxon>Paenibacillus</taxon>
    </lineage>
</organism>
<feature type="domain" description="ABC-2 type transporter transmembrane" evidence="6">
    <location>
        <begin position="17"/>
        <end position="366"/>
    </location>
</feature>
<evidence type="ECO:0000256" key="3">
    <source>
        <dbReference type="ARBA" id="ARBA00022989"/>
    </source>
</evidence>
<comment type="subcellular location">
    <subcellularLocation>
        <location evidence="1">Membrane</location>
        <topology evidence="1">Multi-pass membrane protein</topology>
    </subcellularLocation>
</comment>
<dbReference type="PANTHER" id="PTHR43077">
    <property type="entry name" value="TRANSPORT PERMEASE YVFS-RELATED"/>
    <property type="match status" value="1"/>
</dbReference>
<feature type="transmembrane region" description="Helical" evidence="5">
    <location>
        <begin position="235"/>
        <end position="255"/>
    </location>
</feature>
<proteinExistence type="predicted"/>
<feature type="transmembrane region" description="Helical" evidence="5">
    <location>
        <begin position="12"/>
        <end position="35"/>
    </location>
</feature>
<feature type="transmembrane region" description="Helical" evidence="5">
    <location>
        <begin position="285"/>
        <end position="306"/>
    </location>
</feature>
<feature type="transmembrane region" description="Helical" evidence="5">
    <location>
        <begin position="347"/>
        <end position="371"/>
    </location>
</feature>
<feature type="transmembrane region" description="Helical" evidence="5">
    <location>
        <begin position="194"/>
        <end position="214"/>
    </location>
</feature>
<sequence length="389" mass="41759">MRDVIKAFFQKPLTKVGIITALMFQVIFSVIWMTGYNGVTDVDRMKELHVGIVSLDTQMGPAIAEQLTKNLPVSTVTLASQDEALEQLNDRELQMVVTIPANFSQSVSTKDGSAKLTYNINESNPQMIKSVMSSIAVQITETVNKQAIMQGVVAVLTEAKLPTDQVQGTSAALSERVTSEFNYSNKVDGQNNQMVPMMLVLASYVGAMLLSMNLETSSMMLAANYSRWQRFGARTIINIAAAVFVSLIGSALVLALGGQVAHGFLALWGFQALFVLAFLFTSQLFLLLLGPAGMVFNIIMLSTQLVSSGAMMPRELLPDFYQDISVVFPATYAVEGMMDLLFGGPKAGGAVMGLVAVIAVTFVLGAAAVGIRKDKAPHSAKTPQPAKAV</sequence>
<dbReference type="PANTHER" id="PTHR43077:SF5">
    <property type="entry name" value="PHAGE INFECTION PROTEIN"/>
    <property type="match status" value="1"/>
</dbReference>
<gene>
    <name evidence="7" type="ORF">G9U52_23830</name>
</gene>
<name>A0ABX0JBD1_9BACL</name>
<keyword evidence="4 5" id="KW-0472">Membrane</keyword>
<dbReference type="Pfam" id="PF12698">
    <property type="entry name" value="ABC2_membrane_3"/>
    <property type="match status" value="1"/>
</dbReference>
<evidence type="ECO:0000256" key="2">
    <source>
        <dbReference type="ARBA" id="ARBA00022692"/>
    </source>
</evidence>
<feature type="transmembrane region" description="Helical" evidence="5">
    <location>
        <begin position="261"/>
        <end position="280"/>
    </location>
</feature>
<dbReference type="Gene3D" id="3.40.1710.10">
    <property type="entry name" value="abc type-2 transporter like domain"/>
    <property type="match status" value="1"/>
</dbReference>
<evidence type="ECO:0000259" key="6">
    <source>
        <dbReference type="Pfam" id="PF12698"/>
    </source>
</evidence>
<evidence type="ECO:0000313" key="8">
    <source>
        <dbReference type="Proteomes" id="UP001165962"/>
    </source>
</evidence>
<dbReference type="EMBL" id="JAAOIW010000009">
    <property type="protein sequence ID" value="NHN32853.1"/>
    <property type="molecule type" value="Genomic_DNA"/>
</dbReference>
<evidence type="ECO:0000256" key="4">
    <source>
        <dbReference type="ARBA" id="ARBA00023136"/>
    </source>
</evidence>
<evidence type="ECO:0000256" key="1">
    <source>
        <dbReference type="ARBA" id="ARBA00004141"/>
    </source>
</evidence>
<comment type="caution">
    <text evidence="7">The sequence shown here is derived from an EMBL/GenBank/DDBJ whole genome shotgun (WGS) entry which is preliminary data.</text>
</comment>
<reference evidence="7" key="1">
    <citation type="submission" date="2020-03" db="EMBL/GenBank/DDBJ databases">
        <title>Draft sequencing of Paenibacilllus sp. S3N08.</title>
        <authorList>
            <person name="Kim D.-U."/>
        </authorList>
    </citation>
    <scope>NUCLEOTIDE SEQUENCE</scope>
    <source>
        <strain evidence="7">S3N08</strain>
    </source>
</reference>
<dbReference type="InterPro" id="IPR051328">
    <property type="entry name" value="T7SS_ABC-Transporter"/>
</dbReference>
<keyword evidence="3 5" id="KW-1133">Transmembrane helix</keyword>